<dbReference type="PANTHER" id="PTHR43433">
    <property type="entry name" value="HYDROLASE, ALPHA/BETA FOLD FAMILY PROTEIN"/>
    <property type="match status" value="1"/>
</dbReference>
<feature type="compositionally biased region" description="Pro residues" evidence="1">
    <location>
        <begin position="1"/>
        <end position="11"/>
    </location>
</feature>
<comment type="caution">
    <text evidence="3">The sequence shown here is derived from an EMBL/GenBank/DDBJ whole genome shotgun (WGS) entry which is preliminary data.</text>
</comment>
<feature type="domain" description="AB hydrolase-1" evidence="2">
    <location>
        <begin position="61"/>
        <end position="273"/>
    </location>
</feature>
<feature type="region of interest" description="Disordered" evidence="1">
    <location>
        <begin position="1"/>
        <end position="37"/>
    </location>
</feature>
<accession>A0ABX0XVJ6</accession>
<organism evidence="3 4">
    <name type="scientific">Planosporangium thailandense</name>
    <dbReference type="NCBI Taxonomy" id="765197"/>
    <lineage>
        <taxon>Bacteria</taxon>
        <taxon>Bacillati</taxon>
        <taxon>Actinomycetota</taxon>
        <taxon>Actinomycetes</taxon>
        <taxon>Micromonosporales</taxon>
        <taxon>Micromonosporaceae</taxon>
        <taxon>Planosporangium</taxon>
    </lineage>
</organism>
<dbReference type="Proteomes" id="UP000722989">
    <property type="component" value="Unassembled WGS sequence"/>
</dbReference>
<dbReference type="InterPro" id="IPR029058">
    <property type="entry name" value="AB_hydrolase_fold"/>
</dbReference>
<dbReference type="InterPro" id="IPR050471">
    <property type="entry name" value="AB_hydrolase"/>
</dbReference>
<keyword evidence="3" id="KW-0378">Hydrolase</keyword>
<dbReference type="PANTHER" id="PTHR43433:SF5">
    <property type="entry name" value="AB HYDROLASE-1 DOMAIN-CONTAINING PROTEIN"/>
    <property type="match status" value="1"/>
</dbReference>
<evidence type="ECO:0000313" key="3">
    <source>
        <dbReference type="EMBL" id="NJC69294.1"/>
    </source>
</evidence>
<dbReference type="InterPro" id="IPR000073">
    <property type="entry name" value="AB_hydrolase_1"/>
</dbReference>
<dbReference type="GO" id="GO:0016787">
    <property type="term" value="F:hydrolase activity"/>
    <property type="evidence" value="ECO:0007669"/>
    <property type="project" value="UniProtKB-KW"/>
</dbReference>
<name>A0ABX0XVJ6_9ACTN</name>
<sequence>MMDFRWPPPPDGRPERYRPPVNRGPQTGRPTLPTPPTELLATPHGVELECLATGAGHPVTVFAHGLAAGIPETRPLGSGVPGRRVFFQFRGHGRSAAPPGQWTYLDLARDLRAVADLYGATRALGVSLGAGALCRLLADNPNRFEKAVFYLPAVLDRPRPQIATKRLTDLLAAIEDGDAAAVAEVVALEIPAQLRNTPAAWAYLRQRIEQLMRDGLADGLADLPAQTAIVDRAALGEVTASALVLACRGDDLHPVSVAEDLAAALPDATLHVYDRPGMLWTDRADVRERIAGFLDD</sequence>
<keyword evidence="4" id="KW-1185">Reference proteome</keyword>
<evidence type="ECO:0000313" key="4">
    <source>
        <dbReference type="Proteomes" id="UP000722989"/>
    </source>
</evidence>
<dbReference type="Gene3D" id="3.40.50.1820">
    <property type="entry name" value="alpha/beta hydrolase"/>
    <property type="match status" value="1"/>
</dbReference>
<dbReference type="RefSeq" id="WP_167924189.1">
    <property type="nucleotide sequence ID" value="NZ_JAATVY010000003.1"/>
</dbReference>
<reference evidence="3 4" key="1">
    <citation type="submission" date="2020-03" db="EMBL/GenBank/DDBJ databases">
        <title>WGS of the type strain of Planosporangium spp.</title>
        <authorList>
            <person name="Thawai C."/>
        </authorList>
    </citation>
    <scope>NUCLEOTIDE SEQUENCE [LARGE SCALE GENOMIC DNA]</scope>
    <source>
        <strain evidence="3 4">TBRC 5610</strain>
    </source>
</reference>
<proteinExistence type="predicted"/>
<dbReference type="Pfam" id="PF00561">
    <property type="entry name" value="Abhydrolase_1"/>
    <property type="match status" value="1"/>
</dbReference>
<dbReference type="SUPFAM" id="SSF53474">
    <property type="entry name" value="alpha/beta-Hydrolases"/>
    <property type="match status" value="1"/>
</dbReference>
<protein>
    <submittedName>
        <fullName evidence="3">Alpha/beta hydrolase</fullName>
    </submittedName>
</protein>
<feature type="compositionally biased region" description="Low complexity" evidence="1">
    <location>
        <begin position="25"/>
        <end position="37"/>
    </location>
</feature>
<gene>
    <name evidence="3" type="ORF">HC031_06105</name>
</gene>
<dbReference type="EMBL" id="JAATVY010000003">
    <property type="protein sequence ID" value="NJC69294.1"/>
    <property type="molecule type" value="Genomic_DNA"/>
</dbReference>
<evidence type="ECO:0000256" key="1">
    <source>
        <dbReference type="SAM" id="MobiDB-lite"/>
    </source>
</evidence>
<evidence type="ECO:0000259" key="2">
    <source>
        <dbReference type="Pfam" id="PF00561"/>
    </source>
</evidence>